<evidence type="ECO:0000256" key="2">
    <source>
        <dbReference type="ARBA" id="ARBA00005019"/>
    </source>
</evidence>
<keyword evidence="15" id="KW-1185">Reference proteome</keyword>
<evidence type="ECO:0000256" key="1">
    <source>
        <dbReference type="ARBA" id="ARBA00002324"/>
    </source>
</evidence>
<dbReference type="Gene3D" id="3.40.50.620">
    <property type="entry name" value="HUPs"/>
    <property type="match status" value="1"/>
</dbReference>
<dbReference type="GO" id="GO:0005524">
    <property type="term" value="F:ATP binding"/>
    <property type="evidence" value="ECO:0007669"/>
    <property type="project" value="UniProtKB-KW"/>
</dbReference>
<organism evidence="14 15">
    <name type="scientific">Tistlia consotensis USBA 355</name>
    <dbReference type="NCBI Taxonomy" id="560819"/>
    <lineage>
        <taxon>Bacteria</taxon>
        <taxon>Pseudomonadati</taxon>
        <taxon>Pseudomonadota</taxon>
        <taxon>Alphaproteobacteria</taxon>
        <taxon>Rhodospirillales</taxon>
        <taxon>Rhodovibrionaceae</taxon>
        <taxon>Tistlia</taxon>
    </lineage>
</organism>
<dbReference type="NCBIfam" id="NF000843">
    <property type="entry name" value="PRK00071.2-2"/>
    <property type="match status" value="1"/>
</dbReference>
<comment type="pathway">
    <text evidence="2 11">Cofactor biosynthesis; NAD(+) biosynthesis; deamido-NAD(+) from nicotinate D-ribonucleotide: step 1/1.</text>
</comment>
<evidence type="ECO:0000313" key="15">
    <source>
        <dbReference type="Proteomes" id="UP000192917"/>
    </source>
</evidence>
<dbReference type="HAMAP" id="MF_00244">
    <property type="entry name" value="NaMN_adenylyltr"/>
    <property type="match status" value="1"/>
</dbReference>
<dbReference type="Pfam" id="PF01467">
    <property type="entry name" value="CTP_transf_like"/>
    <property type="match status" value="1"/>
</dbReference>
<dbReference type="Proteomes" id="UP000192917">
    <property type="component" value="Unassembled WGS sequence"/>
</dbReference>
<comment type="catalytic activity">
    <reaction evidence="10 11">
        <text>nicotinate beta-D-ribonucleotide + ATP + H(+) = deamido-NAD(+) + diphosphate</text>
        <dbReference type="Rhea" id="RHEA:22860"/>
        <dbReference type="ChEBI" id="CHEBI:15378"/>
        <dbReference type="ChEBI" id="CHEBI:30616"/>
        <dbReference type="ChEBI" id="CHEBI:33019"/>
        <dbReference type="ChEBI" id="CHEBI:57502"/>
        <dbReference type="ChEBI" id="CHEBI:58437"/>
        <dbReference type="EC" id="2.7.7.18"/>
    </reaction>
</comment>
<dbReference type="GO" id="GO:0004515">
    <property type="term" value="F:nicotinate-nucleotide adenylyltransferase activity"/>
    <property type="evidence" value="ECO:0007669"/>
    <property type="project" value="UniProtKB-UniRule"/>
</dbReference>
<keyword evidence="5 11" id="KW-0808">Transferase</keyword>
<dbReference type="PANTHER" id="PTHR39321">
    <property type="entry name" value="NICOTINATE-NUCLEOTIDE ADENYLYLTRANSFERASE-RELATED"/>
    <property type="match status" value="1"/>
</dbReference>
<feature type="domain" description="Cytidyltransferase-like" evidence="13">
    <location>
        <begin position="52"/>
        <end position="230"/>
    </location>
</feature>
<keyword evidence="7 11" id="KW-0547">Nucleotide-binding</keyword>
<evidence type="ECO:0000256" key="10">
    <source>
        <dbReference type="ARBA" id="ARBA00048721"/>
    </source>
</evidence>
<keyword evidence="8 11" id="KW-0067">ATP-binding</keyword>
<evidence type="ECO:0000256" key="3">
    <source>
        <dbReference type="ARBA" id="ARBA00009014"/>
    </source>
</evidence>
<evidence type="ECO:0000313" key="14">
    <source>
        <dbReference type="EMBL" id="SMF08125.1"/>
    </source>
</evidence>
<keyword evidence="4 11" id="KW-0662">Pyridine nucleotide biosynthesis</keyword>
<dbReference type="PANTHER" id="PTHR39321:SF3">
    <property type="entry name" value="PHOSPHOPANTETHEINE ADENYLYLTRANSFERASE"/>
    <property type="match status" value="1"/>
</dbReference>
<evidence type="ECO:0000256" key="11">
    <source>
        <dbReference type="HAMAP-Rule" id="MF_00244"/>
    </source>
</evidence>
<dbReference type="GO" id="GO:0009435">
    <property type="term" value="P:NAD+ biosynthetic process"/>
    <property type="evidence" value="ECO:0007669"/>
    <property type="project" value="UniProtKB-UniRule"/>
</dbReference>
<dbReference type="InterPro" id="IPR014729">
    <property type="entry name" value="Rossmann-like_a/b/a_fold"/>
</dbReference>
<feature type="region of interest" description="Disordered" evidence="12">
    <location>
        <begin position="1"/>
        <end position="25"/>
    </location>
</feature>
<name>A0A1Y6BGL8_9PROT</name>
<comment type="function">
    <text evidence="1 11">Catalyzes the reversible adenylation of nicotinate mononucleotide (NaMN) to nicotinic acid adenine dinucleotide (NaAD).</text>
</comment>
<keyword evidence="9 11" id="KW-0520">NAD</keyword>
<evidence type="ECO:0000259" key="13">
    <source>
        <dbReference type="Pfam" id="PF01467"/>
    </source>
</evidence>
<evidence type="ECO:0000256" key="8">
    <source>
        <dbReference type="ARBA" id="ARBA00022840"/>
    </source>
</evidence>
<evidence type="ECO:0000256" key="6">
    <source>
        <dbReference type="ARBA" id="ARBA00022695"/>
    </source>
</evidence>
<protein>
    <recommendedName>
        <fullName evidence="11">Probable nicotinate-nucleotide adenylyltransferase</fullName>
        <ecNumber evidence="11">2.7.7.18</ecNumber>
    </recommendedName>
    <alternativeName>
        <fullName evidence="11">Deamido-NAD(+) diphosphorylase</fullName>
    </alternativeName>
    <alternativeName>
        <fullName evidence="11">Deamido-NAD(+) pyrophosphorylase</fullName>
    </alternativeName>
    <alternativeName>
        <fullName evidence="11">Nicotinate mononucleotide adenylyltransferase</fullName>
        <shortName evidence="11">NaMN adenylyltransferase</shortName>
    </alternativeName>
</protein>
<evidence type="ECO:0000256" key="7">
    <source>
        <dbReference type="ARBA" id="ARBA00022741"/>
    </source>
</evidence>
<dbReference type="InterPro" id="IPR004821">
    <property type="entry name" value="Cyt_trans-like"/>
</dbReference>
<dbReference type="UniPathway" id="UPA00253">
    <property type="reaction ID" value="UER00332"/>
</dbReference>
<dbReference type="RefSeq" id="WP_235017060.1">
    <property type="nucleotide sequence ID" value="NZ_FWZX01000004.1"/>
</dbReference>
<dbReference type="InterPro" id="IPR005248">
    <property type="entry name" value="NadD/NMNAT"/>
</dbReference>
<dbReference type="CDD" id="cd02165">
    <property type="entry name" value="NMNAT"/>
    <property type="match status" value="1"/>
</dbReference>
<keyword evidence="6 11" id="KW-0548">Nucleotidyltransferase</keyword>
<accession>A0A1Y6BGL8</accession>
<dbReference type="AlphaFoldDB" id="A0A1Y6BGL8"/>
<evidence type="ECO:0000256" key="12">
    <source>
        <dbReference type="SAM" id="MobiDB-lite"/>
    </source>
</evidence>
<dbReference type="EMBL" id="FWZX01000004">
    <property type="protein sequence ID" value="SMF08125.1"/>
    <property type="molecule type" value="Genomic_DNA"/>
</dbReference>
<dbReference type="EC" id="2.7.7.18" evidence="11"/>
<comment type="similarity">
    <text evidence="3 11">Belongs to the NadD family.</text>
</comment>
<feature type="compositionally biased region" description="Low complexity" evidence="12">
    <location>
        <begin position="1"/>
        <end position="11"/>
    </location>
</feature>
<evidence type="ECO:0000256" key="5">
    <source>
        <dbReference type="ARBA" id="ARBA00022679"/>
    </source>
</evidence>
<dbReference type="SUPFAM" id="SSF52374">
    <property type="entry name" value="Nucleotidylyl transferase"/>
    <property type="match status" value="1"/>
</dbReference>
<reference evidence="14 15" key="1">
    <citation type="submission" date="2017-04" db="EMBL/GenBank/DDBJ databases">
        <authorList>
            <person name="Afonso C.L."/>
            <person name="Miller P.J."/>
            <person name="Scott M.A."/>
            <person name="Spackman E."/>
            <person name="Goraichik I."/>
            <person name="Dimitrov K.M."/>
            <person name="Suarez D.L."/>
            <person name="Swayne D.E."/>
        </authorList>
    </citation>
    <scope>NUCLEOTIDE SEQUENCE [LARGE SCALE GENOMIC DNA]</scope>
    <source>
        <strain evidence="14 15">USBA 355</strain>
    </source>
</reference>
<sequence>MIGSPGSRPAEGAPPRPGRLALRHGGRPLVARRRLAAALGSRLPRPGQRIGLLGGSFNPAHAGHRHISLLALQRLGLDGLWWLVSPQNPLKPSAGMAPHAARIARAEKLAKHRDITVTGIESVIGTQATADTLAALTRYFPGVQFVWIMGADNLQQIARWERWPQIFHAAAIAVFDRPTYSHRALAAKAARRFRRARVVGRAVGGLATRPLPAWAFLPIPLSKLSATDLRRLEGG</sequence>
<evidence type="ECO:0000256" key="4">
    <source>
        <dbReference type="ARBA" id="ARBA00022642"/>
    </source>
</evidence>
<evidence type="ECO:0000256" key="9">
    <source>
        <dbReference type="ARBA" id="ARBA00023027"/>
    </source>
</evidence>
<proteinExistence type="inferred from homology"/>
<gene>
    <name evidence="11" type="primary">nadD</name>
    <name evidence="14" type="ORF">SAMN05428998_104116</name>
</gene>
<dbReference type="STRING" id="560819.SAMN05428998_104116"/>